<evidence type="ECO:0000256" key="10">
    <source>
        <dbReference type="SAM" id="Phobius"/>
    </source>
</evidence>
<evidence type="ECO:0000256" key="4">
    <source>
        <dbReference type="ARBA" id="ARBA00022889"/>
    </source>
</evidence>
<dbReference type="SMART" id="SM00408">
    <property type="entry name" value="IGc2"/>
    <property type="match status" value="1"/>
</dbReference>
<dbReference type="Bgee" id="ENSAMXG00000029467">
    <property type="expression patterns" value="Expressed in bone element and 10 other cell types or tissues"/>
</dbReference>
<evidence type="ECO:0000313" key="12">
    <source>
        <dbReference type="Ensembl" id="ENSAMXP00000039164.1"/>
    </source>
</evidence>
<evidence type="ECO:0000259" key="11">
    <source>
        <dbReference type="PROSITE" id="PS50835"/>
    </source>
</evidence>
<dbReference type="GeneTree" id="ENSGT01150000286907"/>
<keyword evidence="6 10" id="KW-0472">Membrane</keyword>
<keyword evidence="4" id="KW-0130">Cell adhesion</keyword>
<evidence type="ECO:0000256" key="3">
    <source>
        <dbReference type="ARBA" id="ARBA00022734"/>
    </source>
</evidence>
<dbReference type="PANTHER" id="PTHR12035">
    <property type="entry name" value="SIALIC ACID BINDING IMMUNOGLOBULIN-LIKE LECTIN"/>
    <property type="match status" value="1"/>
</dbReference>
<dbReference type="Pfam" id="PF08205">
    <property type="entry name" value="C2-set_2"/>
    <property type="match status" value="1"/>
</dbReference>
<evidence type="ECO:0000256" key="7">
    <source>
        <dbReference type="ARBA" id="ARBA00023157"/>
    </source>
</evidence>
<evidence type="ECO:0000256" key="9">
    <source>
        <dbReference type="SAM" id="MobiDB-lite"/>
    </source>
</evidence>
<dbReference type="InterPro" id="IPR013162">
    <property type="entry name" value="CD80_C2-set"/>
</dbReference>
<dbReference type="Proteomes" id="UP000018467">
    <property type="component" value="Unassembled WGS sequence"/>
</dbReference>
<keyword evidence="3" id="KW-0430">Lectin</keyword>
<feature type="region of interest" description="Disordered" evidence="9">
    <location>
        <begin position="295"/>
        <end position="326"/>
    </location>
</feature>
<comment type="subcellular location">
    <subcellularLocation>
        <location evidence="1">Membrane</location>
        <topology evidence="1">Single-pass type I membrane protein</topology>
    </subcellularLocation>
</comment>
<keyword evidence="2 10" id="KW-0812">Transmembrane</keyword>
<name>A0A3B1JCY5_ASTMX</name>
<dbReference type="Pfam" id="PF13927">
    <property type="entry name" value="Ig_3"/>
    <property type="match status" value="1"/>
</dbReference>
<feature type="transmembrane region" description="Helical" evidence="10">
    <location>
        <begin position="179"/>
        <end position="202"/>
    </location>
</feature>
<reference evidence="12" key="4">
    <citation type="submission" date="2025-09" db="UniProtKB">
        <authorList>
            <consortium name="Ensembl"/>
        </authorList>
    </citation>
    <scope>IDENTIFICATION</scope>
</reference>
<feature type="region of interest" description="Disordered" evidence="9">
    <location>
        <begin position="214"/>
        <end position="261"/>
    </location>
</feature>
<evidence type="ECO:0000256" key="8">
    <source>
        <dbReference type="ARBA" id="ARBA00038361"/>
    </source>
</evidence>
<dbReference type="InterPro" id="IPR003599">
    <property type="entry name" value="Ig_sub"/>
</dbReference>
<dbReference type="AlphaFoldDB" id="A0A3B1JCY5"/>
<dbReference type="GO" id="GO:0007155">
    <property type="term" value="P:cell adhesion"/>
    <property type="evidence" value="ECO:0007669"/>
    <property type="project" value="UniProtKB-KW"/>
</dbReference>
<dbReference type="InterPro" id="IPR007110">
    <property type="entry name" value="Ig-like_dom"/>
</dbReference>
<dbReference type="Ensembl" id="ENSAMXT00000055613.1">
    <property type="protein sequence ID" value="ENSAMXP00000039164.1"/>
    <property type="gene ID" value="ENSAMXG00000029467.1"/>
</dbReference>
<reference evidence="13" key="2">
    <citation type="journal article" date="2014" name="Nat. Commun.">
        <title>The cavefish genome reveals candidate genes for eye loss.</title>
        <authorList>
            <person name="McGaugh S.E."/>
            <person name="Gross J.B."/>
            <person name="Aken B."/>
            <person name="Blin M."/>
            <person name="Borowsky R."/>
            <person name="Chalopin D."/>
            <person name="Hinaux H."/>
            <person name="Jeffery W.R."/>
            <person name="Keene A."/>
            <person name="Ma L."/>
            <person name="Minx P."/>
            <person name="Murphy D."/>
            <person name="O'Quin K.E."/>
            <person name="Retaux S."/>
            <person name="Rohner N."/>
            <person name="Searle S.M."/>
            <person name="Stahl B.A."/>
            <person name="Tabin C."/>
            <person name="Volff J.N."/>
            <person name="Yoshizawa M."/>
            <person name="Warren W.C."/>
        </authorList>
    </citation>
    <scope>NUCLEOTIDE SEQUENCE [LARGE SCALE GENOMIC DNA]</scope>
    <source>
        <strain evidence="13">female</strain>
    </source>
</reference>
<sequence>KLLMSVPLLNAGEQTTLNCSAPDPCPSTCPNITWWIKKNGQNSTEVIYSDYSQNYTHVNGTITSMLPFIPSVEQHNAEIVCAVSYGNVTFNVTRTLQITKKGETLNLNCSAESNSHPLNISWSFRGASGSLQNKTTDDTLTITSVSSEHAGEYVCTVQKFNLTLNTYVKVTVILSVRSILTFLVGAASTAVIFCIALCFVGMCIAGTDQAEEDEHTPLRGRPAAAATHTAAVRGEVKVEDTPGEDRPSGEEKAAGEKEQNEVDYACIDYSLLQDRGAEAQKEQSEETEYAEIQIKKQAEEEGAEDLQGEEVQGEAQGLENQEQVEG</sequence>
<dbReference type="PANTHER" id="PTHR12035:SF128">
    <property type="entry name" value="BRANCHED CHAIN KETO ACID DEHYDROGENASE E1 SUBUNIT BETA,-LIKE-RELATED"/>
    <property type="match status" value="1"/>
</dbReference>
<evidence type="ECO:0000256" key="6">
    <source>
        <dbReference type="ARBA" id="ARBA00023136"/>
    </source>
</evidence>
<dbReference type="GO" id="GO:0005886">
    <property type="term" value="C:plasma membrane"/>
    <property type="evidence" value="ECO:0007669"/>
    <property type="project" value="TreeGrafter"/>
</dbReference>
<dbReference type="InParanoid" id="A0A3B1JCY5"/>
<keyword evidence="13" id="KW-1185">Reference proteome</keyword>
<dbReference type="InterPro" id="IPR051036">
    <property type="entry name" value="SIGLEC"/>
</dbReference>
<reference evidence="12" key="3">
    <citation type="submission" date="2025-08" db="UniProtKB">
        <authorList>
            <consortium name="Ensembl"/>
        </authorList>
    </citation>
    <scope>IDENTIFICATION</scope>
</reference>
<keyword evidence="7" id="KW-1015">Disulfide bond</keyword>
<dbReference type="PROSITE" id="PS50835">
    <property type="entry name" value="IG_LIKE"/>
    <property type="match status" value="1"/>
</dbReference>
<comment type="similarity">
    <text evidence="8">Belongs to the immunoglobulin superfamily. SIGLEC (sialic acid binding Ig-like lectin) family.</text>
</comment>
<dbReference type="InterPro" id="IPR036179">
    <property type="entry name" value="Ig-like_dom_sf"/>
</dbReference>
<keyword evidence="5 10" id="KW-1133">Transmembrane helix</keyword>
<proteinExistence type="inferred from homology"/>
<evidence type="ECO:0000256" key="2">
    <source>
        <dbReference type="ARBA" id="ARBA00022692"/>
    </source>
</evidence>
<dbReference type="STRING" id="7994.ENSAMXP00000039164"/>
<dbReference type="SMART" id="SM00409">
    <property type="entry name" value="IG"/>
    <property type="match status" value="2"/>
</dbReference>
<feature type="domain" description="Ig-like" evidence="11">
    <location>
        <begin position="70"/>
        <end position="171"/>
    </location>
</feature>
<evidence type="ECO:0000313" key="13">
    <source>
        <dbReference type="Proteomes" id="UP000018467"/>
    </source>
</evidence>
<feature type="compositionally biased region" description="Basic and acidic residues" evidence="9">
    <location>
        <begin position="234"/>
        <end position="260"/>
    </location>
</feature>
<evidence type="ECO:0000256" key="5">
    <source>
        <dbReference type="ARBA" id="ARBA00022989"/>
    </source>
</evidence>
<accession>A0A3B1JCY5</accession>
<dbReference type="SUPFAM" id="SSF48726">
    <property type="entry name" value="Immunoglobulin"/>
    <property type="match status" value="2"/>
</dbReference>
<dbReference type="Gene3D" id="2.60.40.10">
    <property type="entry name" value="Immunoglobulins"/>
    <property type="match status" value="2"/>
</dbReference>
<dbReference type="InterPro" id="IPR003598">
    <property type="entry name" value="Ig_sub2"/>
</dbReference>
<dbReference type="InterPro" id="IPR013783">
    <property type="entry name" value="Ig-like_fold"/>
</dbReference>
<dbReference type="GO" id="GO:0030246">
    <property type="term" value="F:carbohydrate binding"/>
    <property type="evidence" value="ECO:0007669"/>
    <property type="project" value="UniProtKB-KW"/>
</dbReference>
<dbReference type="GO" id="GO:0033691">
    <property type="term" value="F:sialic acid binding"/>
    <property type="evidence" value="ECO:0007669"/>
    <property type="project" value="TreeGrafter"/>
</dbReference>
<reference evidence="13" key="1">
    <citation type="submission" date="2013-03" db="EMBL/GenBank/DDBJ databases">
        <authorList>
            <person name="Jeffery W."/>
            <person name="Warren W."/>
            <person name="Wilson R.K."/>
        </authorList>
    </citation>
    <scope>NUCLEOTIDE SEQUENCE</scope>
    <source>
        <strain evidence="13">female</strain>
    </source>
</reference>
<protein>
    <recommendedName>
        <fullName evidence="11">Ig-like domain-containing protein</fullName>
    </recommendedName>
</protein>
<organism evidence="12 13">
    <name type="scientific">Astyanax mexicanus</name>
    <name type="common">Blind cave fish</name>
    <name type="synonym">Astyanax fasciatus mexicanus</name>
    <dbReference type="NCBI Taxonomy" id="7994"/>
    <lineage>
        <taxon>Eukaryota</taxon>
        <taxon>Metazoa</taxon>
        <taxon>Chordata</taxon>
        <taxon>Craniata</taxon>
        <taxon>Vertebrata</taxon>
        <taxon>Euteleostomi</taxon>
        <taxon>Actinopterygii</taxon>
        <taxon>Neopterygii</taxon>
        <taxon>Teleostei</taxon>
        <taxon>Ostariophysi</taxon>
        <taxon>Characiformes</taxon>
        <taxon>Characoidei</taxon>
        <taxon>Acestrorhamphidae</taxon>
        <taxon>Acestrorhamphinae</taxon>
        <taxon>Astyanax</taxon>
    </lineage>
</organism>
<evidence type="ECO:0000256" key="1">
    <source>
        <dbReference type="ARBA" id="ARBA00004479"/>
    </source>
</evidence>
<feature type="compositionally biased region" description="Acidic residues" evidence="9">
    <location>
        <begin position="300"/>
        <end position="312"/>
    </location>
</feature>